<dbReference type="NCBIfam" id="NF002457">
    <property type="entry name" value="PRK01637.1"/>
    <property type="match status" value="1"/>
</dbReference>
<dbReference type="HAMAP" id="MF_00672">
    <property type="entry name" value="UPF0761"/>
    <property type="match status" value="1"/>
</dbReference>
<feature type="transmembrane region" description="Helical" evidence="7">
    <location>
        <begin position="143"/>
        <end position="167"/>
    </location>
</feature>
<comment type="subcellular location">
    <subcellularLocation>
        <location evidence="1 7">Cell membrane</location>
        <topology evidence="1 7">Multi-pass membrane protein</topology>
    </subcellularLocation>
</comment>
<feature type="transmembrane region" description="Helical" evidence="7">
    <location>
        <begin position="216"/>
        <end position="238"/>
    </location>
</feature>
<sequence>MQLKFTGILNFQQNMTVTKRFLLLFFGHCKKDKITVSAGHLAYVSLLSLVPFIMVFFTMLSAFPAFAEVRGDLEELIFNSFVPTAGDQVQTYMAEFVGNASGMGAIGILSLVIVALLLISNIDKTLNSIWQSKSERPLIFTFAIYWMVLTLGPLLMGSSVIMSSYLVGLANYAEEYTAGLTTTLLKTLPFITSVFAFFIIYMLVPNKKISPKHAACGALVGAVLFEASKKLFAVYVTSFPSYQLIYGALAVIPILFVWVYLSWVVVLVGAEVTHVLEVFLNEESEDTFTEDDGEDHSSSSSNEC</sequence>
<dbReference type="InterPro" id="IPR023679">
    <property type="entry name" value="UPF0761_bac"/>
</dbReference>
<dbReference type="NCBIfam" id="TIGR00765">
    <property type="entry name" value="yihY_not_rbn"/>
    <property type="match status" value="1"/>
</dbReference>
<keyword evidence="4 7" id="KW-0812">Transmembrane</keyword>
<dbReference type="PIRSF" id="PIRSF035875">
    <property type="entry name" value="RNase_BN"/>
    <property type="match status" value="1"/>
</dbReference>
<protein>
    <recommendedName>
        <fullName evidence="7">UPF0761 membrane protein GARC_3600</fullName>
    </recommendedName>
</protein>
<evidence type="ECO:0000256" key="6">
    <source>
        <dbReference type="ARBA" id="ARBA00023136"/>
    </source>
</evidence>
<keyword evidence="2 7" id="KW-1003">Cell membrane</keyword>
<reference evidence="8 9" key="1">
    <citation type="journal article" date="2017" name="Antonie Van Leeuwenhoek">
        <title>Rhizobium rhizosphaerae sp. nov., a novel species isolated from rice rhizosphere.</title>
        <authorList>
            <person name="Zhao J.J."/>
            <person name="Zhang J."/>
            <person name="Zhang R.J."/>
            <person name="Zhang C.W."/>
            <person name="Yin H.Q."/>
            <person name="Zhang X.X."/>
        </authorList>
    </citation>
    <scope>NUCLEOTIDE SEQUENCE [LARGE SCALE GENOMIC DNA]</scope>
    <source>
        <strain evidence="8 9">BSs20135</strain>
    </source>
</reference>
<dbReference type="eggNOG" id="COG1295">
    <property type="taxonomic scope" value="Bacteria"/>
</dbReference>
<evidence type="ECO:0000313" key="8">
    <source>
        <dbReference type="EMBL" id="GAC20554.1"/>
    </source>
</evidence>
<dbReference type="STRING" id="493475.GARC_3600"/>
<accession>K6XIS1</accession>
<proteinExistence type="inferred from homology"/>
<comment type="similarity">
    <text evidence="7">Belongs to the UPF0761 family.</text>
</comment>
<feature type="transmembrane region" description="Helical" evidence="7">
    <location>
        <begin position="102"/>
        <end position="122"/>
    </location>
</feature>
<evidence type="ECO:0000313" key="9">
    <source>
        <dbReference type="Proteomes" id="UP000006327"/>
    </source>
</evidence>
<dbReference type="InterPro" id="IPR017039">
    <property type="entry name" value="Virul_fac_BrkB"/>
</dbReference>
<keyword evidence="3" id="KW-0997">Cell inner membrane</keyword>
<evidence type="ECO:0000256" key="2">
    <source>
        <dbReference type="ARBA" id="ARBA00022475"/>
    </source>
</evidence>
<feature type="transmembrane region" description="Helical" evidence="7">
    <location>
        <begin position="244"/>
        <end position="270"/>
    </location>
</feature>
<evidence type="ECO:0000256" key="7">
    <source>
        <dbReference type="HAMAP-Rule" id="MF_00672"/>
    </source>
</evidence>
<keyword evidence="5 7" id="KW-1133">Transmembrane helix</keyword>
<evidence type="ECO:0000256" key="5">
    <source>
        <dbReference type="ARBA" id="ARBA00022989"/>
    </source>
</evidence>
<dbReference type="PANTHER" id="PTHR30213">
    <property type="entry name" value="INNER MEMBRANE PROTEIN YHJD"/>
    <property type="match status" value="1"/>
</dbReference>
<evidence type="ECO:0000256" key="1">
    <source>
        <dbReference type="ARBA" id="ARBA00004651"/>
    </source>
</evidence>
<dbReference type="Pfam" id="PF03631">
    <property type="entry name" value="Virul_fac_BrkB"/>
    <property type="match status" value="1"/>
</dbReference>
<name>K6XIS1_9ALTE</name>
<feature type="transmembrane region" description="Helical" evidence="7">
    <location>
        <begin position="187"/>
        <end position="204"/>
    </location>
</feature>
<keyword evidence="6 7" id="KW-0472">Membrane</keyword>
<dbReference type="OrthoDB" id="9808671at2"/>
<dbReference type="AlphaFoldDB" id="K6XIS1"/>
<dbReference type="EMBL" id="BAEO01000055">
    <property type="protein sequence ID" value="GAC20554.1"/>
    <property type="molecule type" value="Genomic_DNA"/>
</dbReference>
<evidence type="ECO:0000256" key="4">
    <source>
        <dbReference type="ARBA" id="ARBA00022692"/>
    </source>
</evidence>
<dbReference type="GO" id="GO:0005886">
    <property type="term" value="C:plasma membrane"/>
    <property type="evidence" value="ECO:0007669"/>
    <property type="project" value="UniProtKB-SubCell"/>
</dbReference>
<feature type="transmembrane region" description="Helical" evidence="7">
    <location>
        <begin position="41"/>
        <end position="66"/>
    </location>
</feature>
<dbReference type="Proteomes" id="UP000006327">
    <property type="component" value="Unassembled WGS sequence"/>
</dbReference>
<evidence type="ECO:0000256" key="3">
    <source>
        <dbReference type="ARBA" id="ARBA00022519"/>
    </source>
</evidence>
<gene>
    <name evidence="8" type="ORF">GARC_3600</name>
</gene>
<keyword evidence="9" id="KW-1185">Reference proteome</keyword>
<comment type="caution">
    <text evidence="8">The sequence shown here is derived from an EMBL/GenBank/DDBJ whole genome shotgun (WGS) entry which is preliminary data.</text>
</comment>
<organism evidence="8 9">
    <name type="scientific">Paraglaciecola arctica BSs20135</name>
    <dbReference type="NCBI Taxonomy" id="493475"/>
    <lineage>
        <taxon>Bacteria</taxon>
        <taxon>Pseudomonadati</taxon>
        <taxon>Pseudomonadota</taxon>
        <taxon>Gammaproteobacteria</taxon>
        <taxon>Alteromonadales</taxon>
        <taxon>Alteromonadaceae</taxon>
        <taxon>Paraglaciecola</taxon>
    </lineage>
</organism>
<dbReference type="PANTHER" id="PTHR30213:SF0">
    <property type="entry name" value="UPF0761 MEMBRANE PROTEIN YIHY"/>
    <property type="match status" value="1"/>
</dbReference>